<reference evidence="1" key="1">
    <citation type="journal article" date="2022" name="Int. J. Mol. Sci.">
        <title>Draft Genome of Tanacetum Coccineum: Genomic Comparison of Closely Related Tanacetum-Family Plants.</title>
        <authorList>
            <person name="Yamashiro T."/>
            <person name="Shiraishi A."/>
            <person name="Nakayama K."/>
            <person name="Satake H."/>
        </authorList>
    </citation>
    <scope>NUCLEOTIDE SEQUENCE</scope>
</reference>
<dbReference type="PANTHER" id="PTHR33067">
    <property type="entry name" value="RNA-DIRECTED DNA POLYMERASE-RELATED"/>
    <property type="match status" value="1"/>
</dbReference>
<keyword evidence="1" id="KW-0695">RNA-directed DNA polymerase</keyword>
<keyword evidence="1" id="KW-0808">Transferase</keyword>
<dbReference type="Proteomes" id="UP001151760">
    <property type="component" value="Unassembled WGS sequence"/>
</dbReference>
<keyword evidence="1" id="KW-0548">Nucleotidyltransferase</keyword>
<dbReference type="CDD" id="cd00303">
    <property type="entry name" value="retropepsin_like"/>
    <property type="match status" value="1"/>
</dbReference>
<name>A0ABQ5F0I6_9ASTR</name>
<gene>
    <name evidence="1" type="ORF">Tco_0991895</name>
</gene>
<keyword evidence="2" id="KW-1185">Reference proteome</keyword>
<protein>
    <submittedName>
        <fullName evidence="1">Reverse transcriptase domain-containing protein</fullName>
    </submittedName>
</protein>
<comment type="caution">
    <text evidence="1">The sequence shown here is derived from an EMBL/GenBank/DDBJ whole genome shotgun (WGS) entry which is preliminary data.</text>
</comment>
<dbReference type="GO" id="GO:0003964">
    <property type="term" value="F:RNA-directed DNA polymerase activity"/>
    <property type="evidence" value="ECO:0007669"/>
    <property type="project" value="UniProtKB-KW"/>
</dbReference>
<proteinExistence type="predicted"/>
<dbReference type="EMBL" id="BQNB010016880">
    <property type="protein sequence ID" value="GJT56841.1"/>
    <property type="molecule type" value="Genomic_DNA"/>
</dbReference>
<accession>A0ABQ5F0I6</accession>
<evidence type="ECO:0000313" key="2">
    <source>
        <dbReference type="Proteomes" id="UP001151760"/>
    </source>
</evidence>
<dbReference type="PANTHER" id="PTHR33067:SF9">
    <property type="entry name" value="RNA-DIRECTED DNA POLYMERASE"/>
    <property type="match status" value="1"/>
</dbReference>
<organism evidence="1 2">
    <name type="scientific">Tanacetum coccineum</name>
    <dbReference type="NCBI Taxonomy" id="301880"/>
    <lineage>
        <taxon>Eukaryota</taxon>
        <taxon>Viridiplantae</taxon>
        <taxon>Streptophyta</taxon>
        <taxon>Embryophyta</taxon>
        <taxon>Tracheophyta</taxon>
        <taxon>Spermatophyta</taxon>
        <taxon>Magnoliopsida</taxon>
        <taxon>eudicotyledons</taxon>
        <taxon>Gunneridae</taxon>
        <taxon>Pentapetalae</taxon>
        <taxon>asterids</taxon>
        <taxon>campanulids</taxon>
        <taxon>Asterales</taxon>
        <taxon>Asteraceae</taxon>
        <taxon>Asteroideae</taxon>
        <taxon>Anthemideae</taxon>
        <taxon>Anthemidinae</taxon>
        <taxon>Tanacetum</taxon>
    </lineage>
</organism>
<dbReference type="Gene3D" id="2.40.70.10">
    <property type="entry name" value="Acid Proteases"/>
    <property type="match status" value="1"/>
</dbReference>
<evidence type="ECO:0000313" key="1">
    <source>
        <dbReference type="EMBL" id="GJT56841.1"/>
    </source>
</evidence>
<dbReference type="InterPro" id="IPR021109">
    <property type="entry name" value="Peptidase_aspartic_dom_sf"/>
</dbReference>
<reference evidence="1" key="2">
    <citation type="submission" date="2022-01" db="EMBL/GenBank/DDBJ databases">
        <authorList>
            <person name="Yamashiro T."/>
            <person name="Shiraishi A."/>
            <person name="Satake H."/>
            <person name="Nakayama K."/>
        </authorList>
    </citation>
    <scope>NUCLEOTIDE SEQUENCE</scope>
</reference>
<sequence>MFRRLYLSLIFHILRDLMINSSLKNLRIKWRRSFKSFKDALLLMPRFAPTIKNLLMNKDKLFVISIATLNENCSEMLLKKLPEKLGDPDKFLIPCDFPGMDECHALADLGASINLMPLSIWKKLSLPEISPTRMTLELTYRSITRPKGVAEDVFVKVGKFHFLNDFVVIDFDVDPRVPLILGRYFLRTGRALIDVYEGELILRDGDKQLIFHVDSTSKLPQKHTNESINMINFINVICEDSFEEVLRLKKSNYPSSGGTTLFSDSRPSLTSFETSDSLLEEFADELALLDPFPPGNEDFDFEADLREIELFLNRDPSTDFSPKITIDPNPERFINEPALVCLPPPGDDNNDKGCDLPFCDNKMIFSNPLFGFNDDFTSSDDESFLKEDVQEENFQIYSNPLFEFDDNYNSSDINPLFNEILEDVESEDSNVSNFDEDECFDPGGKIDKFDAFMDAYNDSEGDVLEILHNTTHNLSPGVFLDHDPRSLKDEPDNDDLMTEDKVFDPGVMEKKFSPSYVRLSSKDHHYLFFTIVFSFGSEDTIFDPSIYAFHFSSLEPVAFERQMEVCSSTCFIPIDN</sequence>